<gene>
    <name evidence="1" type="ORF">GCM10009843_25170</name>
</gene>
<dbReference type="EMBL" id="BAAAQQ010000012">
    <property type="protein sequence ID" value="GAA2126583.1"/>
    <property type="molecule type" value="Genomic_DNA"/>
</dbReference>
<proteinExistence type="predicted"/>
<keyword evidence="2" id="KW-1185">Reference proteome</keyword>
<name>A0ABN2YFT5_9ACTN</name>
<dbReference type="Gene3D" id="3.30.530.20">
    <property type="match status" value="1"/>
</dbReference>
<dbReference type="Pfam" id="PF10604">
    <property type="entry name" value="Polyketide_cyc2"/>
    <property type="match status" value="1"/>
</dbReference>
<evidence type="ECO:0000313" key="1">
    <source>
        <dbReference type="EMBL" id="GAA2126583.1"/>
    </source>
</evidence>
<evidence type="ECO:0000313" key="2">
    <source>
        <dbReference type="Proteomes" id="UP001500575"/>
    </source>
</evidence>
<sequence>MTRYPFTVSVDLPHPPEALFTYLVEPRNRPEWQASLLSVRLDDRDAEPAVGLTWHDTTVVGVKPAMEITELEPYRIFAERGRWGGVEGFLRMRFVGIPKGTRLTCEGHVEASGPFKYAARAAALLAGRSIRSDLERASRVLADRGPRA</sequence>
<reference evidence="1 2" key="1">
    <citation type="journal article" date="2019" name="Int. J. Syst. Evol. Microbiol.">
        <title>The Global Catalogue of Microorganisms (GCM) 10K type strain sequencing project: providing services to taxonomists for standard genome sequencing and annotation.</title>
        <authorList>
            <consortium name="The Broad Institute Genomics Platform"/>
            <consortium name="The Broad Institute Genome Sequencing Center for Infectious Disease"/>
            <person name="Wu L."/>
            <person name="Ma J."/>
        </authorList>
    </citation>
    <scope>NUCLEOTIDE SEQUENCE [LARGE SCALE GENOMIC DNA]</scope>
    <source>
        <strain evidence="1 2">JCM 16021</strain>
    </source>
</reference>
<dbReference type="InterPro" id="IPR019587">
    <property type="entry name" value="Polyketide_cyclase/dehydratase"/>
</dbReference>
<organism evidence="1 2">
    <name type="scientific">Nocardioides bigeumensis</name>
    <dbReference type="NCBI Taxonomy" id="433657"/>
    <lineage>
        <taxon>Bacteria</taxon>
        <taxon>Bacillati</taxon>
        <taxon>Actinomycetota</taxon>
        <taxon>Actinomycetes</taxon>
        <taxon>Propionibacteriales</taxon>
        <taxon>Nocardioidaceae</taxon>
        <taxon>Nocardioides</taxon>
    </lineage>
</organism>
<dbReference type="Proteomes" id="UP001500575">
    <property type="component" value="Unassembled WGS sequence"/>
</dbReference>
<dbReference type="SUPFAM" id="SSF55961">
    <property type="entry name" value="Bet v1-like"/>
    <property type="match status" value="1"/>
</dbReference>
<dbReference type="RefSeq" id="WP_344304101.1">
    <property type="nucleotide sequence ID" value="NZ_BAAAQQ010000012.1"/>
</dbReference>
<evidence type="ECO:0008006" key="3">
    <source>
        <dbReference type="Google" id="ProtNLM"/>
    </source>
</evidence>
<comment type="caution">
    <text evidence="1">The sequence shown here is derived from an EMBL/GenBank/DDBJ whole genome shotgun (WGS) entry which is preliminary data.</text>
</comment>
<accession>A0ABN2YFT5</accession>
<dbReference type="InterPro" id="IPR023393">
    <property type="entry name" value="START-like_dom_sf"/>
</dbReference>
<protein>
    <recommendedName>
        <fullName evidence="3">SRPBCC family protein</fullName>
    </recommendedName>
</protein>